<evidence type="ECO:0000256" key="1">
    <source>
        <dbReference type="SAM" id="SignalP"/>
    </source>
</evidence>
<evidence type="ECO:0000313" key="2">
    <source>
        <dbReference type="EnsemblMetazoa" id="CJA07958.1"/>
    </source>
</evidence>
<evidence type="ECO:0000313" key="3">
    <source>
        <dbReference type="Proteomes" id="UP000005237"/>
    </source>
</evidence>
<dbReference type="Pfam" id="PF14747">
    <property type="entry name" value="DUF4473"/>
    <property type="match status" value="1"/>
</dbReference>
<protein>
    <recommendedName>
        <fullName evidence="4">SXP/RAL-2 family protein Ani s 5-like cation-binding domain-containing protein</fullName>
    </recommendedName>
</protein>
<name>A0A8R1HQ52_CAEJA</name>
<sequence length="114" mass="12032">MCKSLVAIAFLALIVAVIAEHPAPPSAEEVQAELAASGISTEAAAGIVAVGEKYKSALEAAKGNKEAAEKVFEDIKTETDNYVKTQSSADQTAYAAFVEKKKSEFQKHHSTPAH</sequence>
<dbReference type="Proteomes" id="UP000005237">
    <property type="component" value="Unassembled WGS sequence"/>
</dbReference>
<dbReference type="InterPro" id="IPR027913">
    <property type="entry name" value="DUF4473"/>
</dbReference>
<proteinExistence type="predicted"/>
<reference evidence="3" key="1">
    <citation type="submission" date="2010-08" db="EMBL/GenBank/DDBJ databases">
        <authorList>
            <consortium name="Caenorhabditis japonica Sequencing Consortium"/>
            <person name="Wilson R.K."/>
        </authorList>
    </citation>
    <scope>NUCLEOTIDE SEQUENCE [LARGE SCALE GENOMIC DNA]</scope>
    <source>
        <strain evidence="3">DF5081</strain>
    </source>
</reference>
<dbReference type="PANTHER" id="PTHR33272">
    <property type="entry name" value="PROTEIN CBG22877-RELATED"/>
    <property type="match status" value="1"/>
</dbReference>
<reference evidence="2" key="2">
    <citation type="submission" date="2022-06" db="UniProtKB">
        <authorList>
            <consortium name="EnsemblMetazoa"/>
        </authorList>
    </citation>
    <scope>IDENTIFICATION</scope>
    <source>
        <strain evidence="2">DF5081</strain>
    </source>
</reference>
<dbReference type="EnsemblMetazoa" id="CJA07958.1">
    <property type="protein sequence ID" value="CJA07958.1"/>
    <property type="gene ID" value="WBGene00127162"/>
</dbReference>
<feature type="chain" id="PRO_5035829659" description="SXP/RAL-2 family protein Ani s 5-like cation-binding domain-containing protein" evidence="1">
    <location>
        <begin position="20"/>
        <end position="114"/>
    </location>
</feature>
<keyword evidence="3" id="KW-1185">Reference proteome</keyword>
<organism evidence="2 3">
    <name type="scientific">Caenorhabditis japonica</name>
    <dbReference type="NCBI Taxonomy" id="281687"/>
    <lineage>
        <taxon>Eukaryota</taxon>
        <taxon>Metazoa</taxon>
        <taxon>Ecdysozoa</taxon>
        <taxon>Nematoda</taxon>
        <taxon>Chromadorea</taxon>
        <taxon>Rhabditida</taxon>
        <taxon>Rhabditina</taxon>
        <taxon>Rhabditomorpha</taxon>
        <taxon>Rhabditoidea</taxon>
        <taxon>Rhabditidae</taxon>
        <taxon>Peloderinae</taxon>
        <taxon>Caenorhabditis</taxon>
    </lineage>
</organism>
<dbReference type="AlphaFoldDB" id="A0A8R1HQ52"/>
<accession>A0A8R1HQ52</accession>
<keyword evidence="1" id="KW-0732">Signal</keyword>
<feature type="signal peptide" evidence="1">
    <location>
        <begin position="1"/>
        <end position="19"/>
    </location>
</feature>
<evidence type="ECO:0008006" key="4">
    <source>
        <dbReference type="Google" id="ProtNLM"/>
    </source>
</evidence>